<dbReference type="Gene3D" id="3.10.20.270">
    <property type="entry name" value="TmoB-like"/>
    <property type="match status" value="1"/>
</dbReference>
<keyword evidence="1" id="KW-0560">Oxidoreductase</keyword>
<keyword evidence="1" id="KW-0503">Monooxygenase</keyword>
<evidence type="ECO:0000313" key="1">
    <source>
        <dbReference type="EMBL" id="SNR35895.1"/>
    </source>
</evidence>
<gene>
    <name evidence="1" type="ORF">SAMN06265355_102130</name>
</gene>
<protein>
    <submittedName>
        <fullName evidence="1">Toluene-4-monooxygenase system protein B (TmoB)</fullName>
    </submittedName>
</protein>
<sequence>MSTPLAVIGRLQYDAHTRIIDVETGYTMDQVVEACLAPAVGYQARHPKPGATLLVRLTTETDDAVPFPRTMTVEEAGLRHFQQIDVFVAEGQ</sequence>
<keyword evidence="2" id="KW-1185">Reference proteome</keyword>
<dbReference type="Proteomes" id="UP000198420">
    <property type="component" value="Unassembled WGS sequence"/>
</dbReference>
<evidence type="ECO:0000313" key="2">
    <source>
        <dbReference type="Proteomes" id="UP000198420"/>
    </source>
</evidence>
<dbReference type="AlphaFoldDB" id="A0A238VNF6"/>
<name>A0A238VNF6_9ACTN</name>
<organism evidence="1 2">
    <name type="scientific">Actinomadura mexicana</name>
    <dbReference type="NCBI Taxonomy" id="134959"/>
    <lineage>
        <taxon>Bacteria</taxon>
        <taxon>Bacillati</taxon>
        <taxon>Actinomycetota</taxon>
        <taxon>Actinomycetes</taxon>
        <taxon>Streptosporangiales</taxon>
        <taxon>Thermomonosporaceae</taxon>
        <taxon>Actinomadura</taxon>
    </lineage>
</organism>
<dbReference type="Pfam" id="PF06234">
    <property type="entry name" value="TmoB"/>
    <property type="match status" value="1"/>
</dbReference>
<accession>A0A238VNF6</accession>
<reference evidence="2" key="1">
    <citation type="submission" date="2017-06" db="EMBL/GenBank/DDBJ databases">
        <authorList>
            <person name="Varghese N."/>
            <person name="Submissions S."/>
        </authorList>
    </citation>
    <scope>NUCLEOTIDE SEQUENCE [LARGE SCALE GENOMIC DNA]</scope>
    <source>
        <strain evidence="2">DSM 44485</strain>
    </source>
</reference>
<dbReference type="InterPro" id="IPR009355">
    <property type="entry name" value="Toluene_mOase_B"/>
</dbReference>
<dbReference type="GO" id="GO:0004497">
    <property type="term" value="F:monooxygenase activity"/>
    <property type="evidence" value="ECO:0007669"/>
    <property type="project" value="UniProtKB-KW"/>
</dbReference>
<dbReference type="InterPro" id="IPR036713">
    <property type="entry name" value="TmoB-like_sf"/>
</dbReference>
<dbReference type="RefSeq" id="WP_089310441.1">
    <property type="nucleotide sequence ID" value="NZ_FZNP01000002.1"/>
</dbReference>
<dbReference type="OrthoDB" id="3478662at2"/>
<dbReference type="EMBL" id="FZNP01000002">
    <property type="protein sequence ID" value="SNR35895.1"/>
    <property type="molecule type" value="Genomic_DNA"/>
</dbReference>
<dbReference type="SUPFAM" id="SSF110814">
    <property type="entry name" value="TmoB-like"/>
    <property type="match status" value="1"/>
</dbReference>
<proteinExistence type="predicted"/>